<comment type="caution">
    <text evidence="3">The sequence shown here is derived from an EMBL/GenBank/DDBJ whole genome shotgun (WGS) entry which is preliminary data.</text>
</comment>
<reference evidence="3 4" key="1">
    <citation type="submission" date="2020-04" db="EMBL/GenBank/DDBJ databases">
        <authorList>
            <person name="Wallbank WR R."/>
            <person name="Pardo Diaz C."/>
            <person name="Kozak K."/>
            <person name="Martin S."/>
            <person name="Jiggins C."/>
            <person name="Moest M."/>
            <person name="Warren A I."/>
            <person name="Byers J.R.P. K."/>
            <person name="Montejo-Kovacevich G."/>
            <person name="Yen C E."/>
        </authorList>
    </citation>
    <scope>NUCLEOTIDE SEQUENCE [LARGE SCALE GENOMIC DNA]</scope>
</reference>
<protein>
    <submittedName>
        <fullName evidence="3">Uncharacterized protein</fullName>
    </submittedName>
</protein>
<accession>A0A8S0ZG83</accession>
<feature type="region of interest" description="Disordered" evidence="1">
    <location>
        <begin position="391"/>
        <end position="471"/>
    </location>
</feature>
<sequence>MDVKLTVFIVLVALGLLIDFSSADFYNRQTLKQEDIGTLDLKCVPGRTVMKVEEKVIQIDKVTSDSEEFVKRRFSDADAEEGCSICVCSTDGKGEYCSKSSTGSVNECMVISAAMQKRQTGEPFELEKNLAYRIRRDLIWHNDEIPYDPASKCYRGHSYYTNHDTPNETDINYQEEDMTSLLDYKSNTNCYYCVCSVSGDEAGCISRSLWFCNYLRYLRSDKASRDMYGHLFQQDRPTYFRQLSWRMRRTMDNSLFNLIEHGGDTLCCSHPDGHRRQLHNGVHNKLRTLKRRIPKENLLGGAMRGDYVDFVVEQGSRRQLMLQKKCVPYVSQYSDCNEFNQCEGCTKCLCSAESIWDCRSVQICNEYDEVSIDDEMFEAAIDKLEYERQREEQFKPAPVNTRLVPPPPGPERQETEDFLDEKRFEDPFSDLKRIVKRQKRSSNKKSTGNKHNKRSAEKTNNKRHTRNINKSNDTIKFYSTVDELNEDTLQKFNISGTMPAKKMDLKILPDISRRSNIIEKSNKSLHIDFNDHNHITDNKIDAPDHDSKFNLSHEKLNMILGNHNQQIKDKELSKLVVNELKPGSEIVGDNNAPVTSNITFTLENDTLTAMAYIAGNLLNKLWTMEKDSTGSTLETEDMKHEKISDLLDLFKEPLNLKQEKFLKNVLERLSSAIDTDKDVKNVTICQTIEEATKLIHNYDNANDKEMQKVNVQETKPCKKTNKEENNKIDQYATAKAISKINTVLQLLKTFENIHSNLSNIKNASESINFTDPISKKLIVDAVLTKPETNSLNIYGNLLDKIVKVLLPKQDSGKITNVLRQKSMLNDDENFKNNYMKMFKTDISNMTVTAKDKIILDYLTHINSKPDCILNKVNLNSNMKALPTIEGNILLNLSEFFKIKSMTDLINLVEPVKATTKINEPTSTMTTAQPLDPTTVTAEKINTKMFKPDSSIQFASTKEKLKAHLRTIIEDLIELQDAKGIHTRGNIRIADALPCIYNIMNAGQDILNKNSDDKTKADNIVDMFNELRIDMRRMQTRRTDSIMKVRPKSAVVLERVIKNLSQKPKSKTRRLLNVKDIKPFEKVKHIIYKLRNISSGYKNEALYKEVPAVERLVLLKTLHEETKNYVTALEGIKQEYNNLSKITADQFSELETFISSSASNISLDEKVVAKVEKLSQRKHSGDVMNPNYHVQRTTLPDVGKLNANDYKNDMTISRQEIINHLIKKRVETYLKLKEAREFNVENNMNYNIAKRILFYLNIGNYNLAHELFKMLVMQKDGDSTPTSNSKTSNFAIPTLKPAENPVYQQAQHPQHPIPFEEPKILENETKYMSQDHLIKQLLNIKNMGV</sequence>
<dbReference type="OrthoDB" id="2139606at2759"/>
<keyword evidence="4" id="KW-1185">Reference proteome</keyword>
<evidence type="ECO:0000313" key="3">
    <source>
        <dbReference type="EMBL" id="CAB3232360.1"/>
    </source>
</evidence>
<gene>
    <name evidence="3" type="ORF">APLA_LOCUS4786</name>
</gene>
<feature type="compositionally biased region" description="Basic residues" evidence="1">
    <location>
        <begin position="434"/>
        <end position="453"/>
    </location>
</feature>
<evidence type="ECO:0000256" key="2">
    <source>
        <dbReference type="SAM" id="SignalP"/>
    </source>
</evidence>
<feature type="chain" id="PRO_5035774306" evidence="2">
    <location>
        <begin position="24"/>
        <end position="1344"/>
    </location>
</feature>
<evidence type="ECO:0000313" key="4">
    <source>
        <dbReference type="Proteomes" id="UP000494106"/>
    </source>
</evidence>
<proteinExistence type="predicted"/>
<organism evidence="3 4">
    <name type="scientific">Arctia plantaginis</name>
    <name type="common">Wood tiger moth</name>
    <name type="synonym">Phalaena plantaginis</name>
    <dbReference type="NCBI Taxonomy" id="874455"/>
    <lineage>
        <taxon>Eukaryota</taxon>
        <taxon>Metazoa</taxon>
        <taxon>Ecdysozoa</taxon>
        <taxon>Arthropoda</taxon>
        <taxon>Hexapoda</taxon>
        <taxon>Insecta</taxon>
        <taxon>Pterygota</taxon>
        <taxon>Neoptera</taxon>
        <taxon>Endopterygota</taxon>
        <taxon>Lepidoptera</taxon>
        <taxon>Glossata</taxon>
        <taxon>Ditrysia</taxon>
        <taxon>Noctuoidea</taxon>
        <taxon>Erebidae</taxon>
        <taxon>Arctiinae</taxon>
        <taxon>Arctia</taxon>
    </lineage>
</organism>
<evidence type="ECO:0000256" key="1">
    <source>
        <dbReference type="SAM" id="MobiDB-lite"/>
    </source>
</evidence>
<feature type="compositionally biased region" description="Basic and acidic residues" evidence="1">
    <location>
        <begin position="411"/>
        <end position="433"/>
    </location>
</feature>
<dbReference type="Proteomes" id="UP000494106">
    <property type="component" value="Unassembled WGS sequence"/>
</dbReference>
<keyword evidence="2" id="KW-0732">Signal</keyword>
<dbReference type="EMBL" id="CADEBC010000477">
    <property type="protein sequence ID" value="CAB3232360.1"/>
    <property type="molecule type" value="Genomic_DNA"/>
</dbReference>
<feature type="signal peptide" evidence="2">
    <location>
        <begin position="1"/>
        <end position="23"/>
    </location>
</feature>
<name>A0A8S0ZG83_ARCPL</name>